<name>A0A841G0Z7_9ACTN</name>
<dbReference type="EC" id="2.1.1.176" evidence="8"/>
<dbReference type="SUPFAM" id="SSF48013">
    <property type="entry name" value="NusB-like"/>
    <property type="match status" value="1"/>
</dbReference>
<dbReference type="InterPro" id="IPR006027">
    <property type="entry name" value="NusB_RsmB_TIM44"/>
</dbReference>
<feature type="binding site" evidence="6">
    <location>
        <position position="295"/>
    </location>
    <ligand>
        <name>S-adenosyl-L-methionine</name>
        <dbReference type="ChEBI" id="CHEBI:59789"/>
    </ligand>
</feature>
<gene>
    <name evidence="8" type="ORF">HNR73_007337</name>
</gene>
<evidence type="ECO:0000256" key="6">
    <source>
        <dbReference type="PROSITE-ProRule" id="PRU01023"/>
    </source>
</evidence>
<dbReference type="Gene3D" id="1.10.940.10">
    <property type="entry name" value="NusB-like"/>
    <property type="match status" value="1"/>
</dbReference>
<organism evidence="8 9">
    <name type="scientific">Phytomonospora endophytica</name>
    <dbReference type="NCBI Taxonomy" id="714109"/>
    <lineage>
        <taxon>Bacteria</taxon>
        <taxon>Bacillati</taxon>
        <taxon>Actinomycetota</taxon>
        <taxon>Actinomycetes</taxon>
        <taxon>Micromonosporales</taxon>
        <taxon>Micromonosporaceae</taxon>
        <taxon>Phytomonospora</taxon>
    </lineage>
</organism>
<protein>
    <submittedName>
        <fullName evidence="8">16S rRNA (Cytosine967-C5)-methyltransferase</fullName>
        <ecNumber evidence="8">2.1.1.176</ecNumber>
    </submittedName>
</protein>
<dbReference type="Pfam" id="PF01189">
    <property type="entry name" value="Methyltr_RsmB-F"/>
    <property type="match status" value="1"/>
</dbReference>
<dbReference type="GO" id="GO:0003723">
    <property type="term" value="F:RNA binding"/>
    <property type="evidence" value="ECO:0007669"/>
    <property type="project" value="UniProtKB-UniRule"/>
</dbReference>
<dbReference type="PROSITE" id="PS51686">
    <property type="entry name" value="SAM_MT_RSMB_NOP"/>
    <property type="match status" value="1"/>
</dbReference>
<keyword evidence="3 6" id="KW-0949">S-adenosyl-L-methionine</keyword>
<dbReference type="InterPro" id="IPR001678">
    <property type="entry name" value="MeTrfase_RsmB-F_NOP2_dom"/>
</dbReference>
<feature type="binding site" evidence="6">
    <location>
        <position position="319"/>
    </location>
    <ligand>
        <name>S-adenosyl-L-methionine</name>
        <dbReference type="ChEBI" id="CHEBI:59789"/>
    </ligand>
</feature>
<dbReference type="PRINTS" id="PR02008">
    <property type="entry name" value="RCMTFAMILY"/>
</dbReference>
<evidence type="ECO:0000313" key="8">
    <source>
        <dbReference type="EMBL" id="MBB6039442.1"/>
    </source>
</evidence>
<comment type="caution">
    <text evidence="8">The sequence shown here is derived from an EMBL/GenBank/DDBJ whole genome shotgun (WGS) entry which is preliminary data.</text>
</comment>
<comment type="similarity">
    <text evidence="6">Belongs to the class I-like SAM-binding methyltransferase superfamily. RsmB/NOP family.</text>
</comment>
<dbReference type="InterPro" id="IPR049560">
    <property type="entry name" value="MeTrfase_RsmB-F_NOP2_cat"/>
</dbReference>
<dbReference type="GO" id="GO:0006355">
    <property type="term" value="P:regulation of DNA-templated transcription"/>
    <property type="evidence" value="ECO:0007669"/>
    <property type="project" value="InterPro"/>
</dbReference>
<dbReference type="GO" id="GO:0001510">
    <property type="term" value="P:RNA methylation"/>
    <property type="evidence" value="ECO:0007669"/>
    <property type="project" value="InterPro"/>
</dbReference>
<dbReference type="InterPro" id="IPR029063">
    <property type="entry name" value="SAM-dependent_MTases_sf"/>
</dbReference>
<feature type="binding site" evidence="6">
    <location>
        <begin position="270"/>
        <end position="276"/>
    </location>
    <ligand>
        <name>S-adenosyl-L-methionine</name>
        <dbReference type="ChEBI" id="CHEBI:59789"/>
    </ligand>
</feature>
<dbReference type="InterPro" id="IPR023267">
    <property type="entry name" value="RCMT"/>
</dbReference>
<reference evidence="8 9" key="1">
    <citation type="submission" date="2020-08" db="EMBL/GenBank/DDBJ databases">
        <title>Genomic Encyclopedia of Type Strains, Phase IV (KMG-IV): sequencing the most valuable type-strain genomes for metagenomic binning, comparative biology and taxonomic classification.</title>
        <authorList>
            <person name="Goeker M."/>
        </authorList>
    </citation>
    <scope>NUCLEOTIDE SEQUENCE [LARGE SCALE GENOMIC DNA]</scope>
    <source>
        <strain evidence="8 9">YIM 65646</strain>
    </source>
</reference>
<dbReference type="GO" id="GO:0008173">
    <property type="term" value="F:RNA methyltransferase activity"/>
    <property type="evidence" value="ECO:0007669"/>
    <property type="project" value="InterPro"/>
</dbReference>
<dbReference type="Pfam" id="PF01029">
    <property type="entry name" value="NusB"/>
    <property type="match status" value="1"/>
</dbReference>
<keyword evidence="1 6" id="KW-0489">Methyltransferase</keyword>
<keyword evidence="4 6" id="KW-0694">RNA-binding</keyword>
<evidence type="ECO:0000256" key="4">
    <source>
        <dbReference type="ARBA" id="ARBA00022884"/>
    </source>
</evidence>
<dbReference type="EMBL" id="JACHGT010000022">
    <property type="protein sequence ID" value="MBB6039442.1"/>
    <property type="molecule type" value="Genomic_DNA"/>
</dbReference>
<feature type="active site" description="Nucleophile" evidence="6">
    <location>
        <position position="388"/>
    </location>
</feature>
<dbReference type="PANTHER" id="PTHR22807">
    <property type="entry name" value="NOP2 YEAST -RELATED NOL1/NOP2/FMU SUN DOMAIN-CONTAINING"/>
    <property type="match status" value="1"/>
</dbReference>
<feature type="domain" description="SAM-dependent MTase RsmB/NOP-type" evidence="7">
    <location>
        <begin position="168"/>
        <end position="445"/>
    </location>
</feature>
<dbReference type="CDD" id="cd02440">
    <property type="entry name" value="AdoMet_MTases"/>
    <property type="match status" value="1"/>
</dbReference>
<dbReference type="Gene3D" id="3.40.50.150">
    <property type="entry name" value="Vaccinia Virus protein VP39"/>
    <property type="match status" value="1"/>
</dbReference>
<dbReference type="InterPro" id="IPR035926">
    <property type="entry name" value="NusB-like_sf"/>
</dbReference>
<evidence type="ECO:0000313" key="9">
    <source>
        <dbReference type="Proteomes" id="UP000548476"/>
    </source>
</evidence>
<dbReference type="Proteomes" id="UP000548476">
    <property type="component" value="Unassembled WGS sequence"/>
</dbReference>
<dbReference type="PANTHER" id="PTHR22807:SF53">
    <property type="entry name" value="RIBOSOMAL RNA SMALL SUBUNIT METHYLTRANSFERASE B-RELATED"/>
    <property type="match status" value="1"/>
</dbReference>
<evidence type="ECO:0000256" key="5">
    <source>
        <dbReference type="ARBA" id="ARBA00059465"/>
    </source>
</evidence>
<dbReference type="AlphaFoldDB" id="A0A841G0Z7"/>
<evidence type="ECO:0000256" key="1">
    <source>
        <dbReference type="ARBA" id="ARBA00022603"/>
    </source>
</evidence>
<comment type="function">
    <text evidence="5">May act as RNA methyltransferase.</text>
</comment>
<feature type="binding site" evidence="6">
    <location>
        <position position="335"/>
    </location>
    <ligand>
        <name>S-adenosyl-L-methionine</name>
        <dbReference type="ChEBI" id="CHEBI:59789"/>
    </ligand>
</feature>
<proteinExistence type="inferred from homology"/>
<keyword evidence="2 6" id="KW-0808">Transferase</keyword>
<evidence type="ECO:0000256" key="2">
    <source>
        <dbReference type="ARBA" id="ARBA00022679"/>
    </source>
</evidence>
<keyword evidence="9" id="KW-1185">Reference proteome</keyword>
<sequence>MTGGSGRRATSDDPRSIAYDTLAAVSRDDAYANLVLPRLLTERKVTGRDAALATELAYGASRARGTLDRIVASVTGRETASLDQPVADVLRLGAYQILYTRVPAHAAVATSVSLVRKVAGHRPAGFVNAVLRKVAARPLDSWLHKLSPSDPVGALALRHAHPEWIVRAFAASLGDDAELPALLDADNAAPSVHLCARPGRVDRDELAAATGGKPGALSPYAVILPGGAPGDIPAVVDGGAHVQDEGSQAVAAALAAVPLEGRDERWLDLCAGPGGKAALLGSLAAQRGATLDAVEVSAHRARLVEKTVAGLPVTVHEADGRTFGEDGTYDRVLVDAPCTGLGALRRRPEARWRRQPSDIADLTVLQTRLLASAIRLLRPGGVVAYVTCSPHLAETREIAEAAEGVSAVDARPLFPGVDGLGPEPHVQLWPHRHGTDAMFLAVLRK</sequence>
<dbReference type="SUPFAM" id="SSF53335">
    <property type="entry name" value="S-adenosyl-L-methionine-dependent methyltransferases"/>
    <property type="match status" value="1"/>
</dbReference>
<evidence type="ECO:0000259" key="7">
    <source>
        <dbReference type="PROSITE" id="PS51686"/>
    </source>
</evidence>
<dbReference type="FunFam" id="3.40.50.150:FF:000257">
    <property type="entry name" value="16S rRNA methyltransferase"/>
    <property type="match status" value="1"/>
</dbReference>
<accession>A0A841G0Z7</accession>
<evidence type="ECO:0000256" key="3">
    <source>
        <dbReference type="ARBA" id="ARBA00022691"/>
    </source>
</evidence>